<dbReference type="InterPro" id="IPR038408">
    <property type="entry name" value="GNK2_sf"/>
</dbReference>
<gene>
    <name evidence="5" type="primary">LOC123043987</name>
</gene>
<feature type="chain" id="PRO_5043171839" description="Gnk2-homologous domain-containing protein" evidence="3">
    <location>
        <begin position="16"/>
        <end position="317"/>
    </location>
</feature>
<feature type="signal peptide" evidence="3">
    <location>
        <begin position="1"/>
        <end position="15"/>
    </location>
</feature>
<evidence type="ECO:0000256" key="1">
    <source>
        <dbReference type="ARBA" id="ARBA00022729"/>
    </source>
</evidence>
<dbReference type="Gene3D" id="3.30.430.20">
    <property type="entry name" value="Gnk2 domain, C-X8-C-X2-C motif"/>
    <property type="match status" value="2"/>
</dbReference>
<dbReference type="Proteomes" id="UP000019116">
    <property type="component" value="Chromosome 2B"/>
</dbReference>
<dbReference type="EnsemblPlants" id="TraesCS2B02G167300.1">
    <property type="protein sequence ID" value="TraesCS2B02G167300.1"/>
    <property type="gene ID" value="TraesCS2B02G167300"/>
</dbReference>
<accession>A0A3B6C1K4</accession>
<evidence type="ECO:0000256" key="3">
    <source>
        <dbReference type="SAM" id="SignalP"/>
    </source>
</evidence>
<protein>
    <recommendedName>
        <fullName evidence="4">Gnk2-homologous domain-containing protein</fullName>
    </recommendedName>
</protein>
<dbReference type="AlphaFoldDB" id="A0A3B6C1K4"/>
<dbReference type="Gramene" id="TraesCS2B03G0408400.1">
    <property type="protein sequence ID" value="TraesCS2B03G0408400.1.CDS"/>
    <property type="gene ID" value="TraesCS2B03G0408400"/>
</dbReference>
<dbReference type="PANTHER" id="PTHR32099">
    <property type="entry name" value="CYSTEINE-RICH REPEAT SECRETORY PROTEIN"/>
    <property type="match status" value="1"/>
</dbReference>
<dbReference type="PANTHER" id="PTHR32099:SF62">
    <property type="entry name" value="GNK2-HOMOLOGOUS DOMAIN-CONTAINING PROTEIN"/>
    <property type="match status" value="1"/>
</dbReference>
<feature type="domain" description="Gnk2-homologous" evidence="4">
    <location>
        <begin position="160"/>
        <end position="279"/>
    </location>
</feature>
<evidence type="ECO:0000256" key="2">
    <source>
        <dbReference type="ARBA" id="ARBA00022737"/>
    </source>
</evidence>
<dbReference type="Gramene" id="TraesWEE_scaffold_013677_01G000100.1">
    <property type="protein sequence ID" value="TraesWEE_scaffold_013677_01G000100.1"/>
    <property type="gene ID" value="TraesWEE_scaffold_013677_01G000100"/>
</dbReference>
<reference evidence="5" key="2">
    <citation type="submission" date="2018-10" db="UniProtKB">
        <authorList>
            <consortium name="EnsemblPlants"/>
        </authorList>
    </citation>
    <scope>IDENTIFICATION</scope>
</reference>
<evidence type="ECO:0000259" key="4">
    <source>
        <dbReference type="PROSITE" id="PS51473"/>
    </source>
</evidence>
<proteinExistence type="predicted"/>
<evidence type="ECO:0000313" key="5">
    <source>
        <dbReference type="EnsemblPlants" id="TraesCS2B02G167300.1"/>
    </source>
</evidence>
<dbReference type="Gramene" id="TraesROB_scaffold_034523_01G000100.1">
    <property type="protein sequence ID" value="TraesROB_scaffold_034523_01G000100.1"/>
    <property type="gene ID" value="TraesROB_scaffold_034523_01G000100"/>
</dbReference>
<dbReference type="Gramene" id="TraesCS2B02G167300.1">
    <property type="protein sequence ID" value="TraesCS2B02G167300.1"/>
    <property type="gene ID" value="TraesCS2B02G167300"/>
</dbReference>
<name>A0A3B6C1K4_WHEAT</name>
<sequence>MALAAIALSLVLVAAAPAVGTSSEELAAVLQCHPAPALTDATDGTAFRASLLLLLSALPSAAAPMGFASLHSDGAFARGVCFGDPTTLPSGSECARCLFDAARNLTAGCGATSRRAGILSQRCSLWYADTNFSSPGQDAFRARFHLALPSDAAAPASDSETSAGVLYSPGLHDELVAMAQLMVQRAAGRLSRPAMPATMRVVHKTIVERGCGCDYAIVSSTVYVRAQCARDLTAADCARCLQDSAQAMDWDLDAARGDGGAAAAVVGFNCHVRFEVSTALAPRSDQSDDQSDHSGRLLALIIANFILTVANYRTSRR</sequence>
<feature type="domain" description="Gnk2-homologous" evidence="4">
    <location>
        <begin position="29"/>
        <end position="132"/>
    </location>
</feature>
<dbReference type="OrthoDB" id="676790at2759"/>
<keyword evidence="1 3" id="KW-0732">Signal</keyword>
<dbReference type="InterPro" id="IPR002902">
    <property type="entry name" value="GNK2"/>
</dbReference>
<organism evidence="5">
    <name type="scientific">Triticum aestivum</name>
    <name type="common">Wheat</name>
    <dbReference type="NCBI Taxonomy" id="4565"/>
    <lineage>
        <taxon>Eukaryota</taxon>
        <taxon>Viridiplantae</taxon>
        <taxon>Streptophyta</taxon>
        <taxon>Embryophyta</taxon>
        <taxon>Tracheophyta</taxon>
        <taxon>Spermatophyta</taxon>
        <taxon>Magnoliopsida</taxon>
        <taxon>Liliopsida</taxon>
        <taxon>Poales</taxon>
        <taxon>Poaceae</taxon>
        <taxon>BOP clade</taxon>
        <taxon>Pooideae</taxon>
        <taxon>Triticodae</taxon>
        <taxon>Triticeae</taxon>
        <taxon>Triticinae</taxon>
        <taxon>Triticum</taxon>
    </lineage>
</organism>
<keyword evidence="6" id="KW-1185">Reference proteome</keyword>
<dbReference type="PROSITE" id="PS51473">
    <property type="entry name" value="GNK2"/>
    <property type="match status" value="2"/>
</dbReference>
<dbReference type="SMR" id="A0A3B6C1K4"/>
<keyword evidence="2" id="KW-0677">Repeat</keyword>
<dbReference type="Gramene" id="TraesCAD_scaffold_024480_01G000100.1">
    <property type="protein sequence ID" value="TraesCAD_scaffold_024480_01G000100.1"/>
    <property type="gene ID" value="TraesCAD_scaffold_024480_01G000100"/>
</dbReference>
<evidence type="ECO:0000313" key="6">
    <source>
        <dbReference type="Proteomes" id="UP000019116"/>
    </source>
</evidence>
<reference evidence="5" key="1">
    <citation type="submission" date="2018-08" db="EMBL/GenBank/DDBJ databases">
        <authorList>
            <person name="Rossello M."/>
        </authorList>
    </citation>
    <scope>NUCLEOTIDE SEQUENCE [LARGE SCALE GENOMIC DNA]</scope>
    <source>
        <strain evidence="5">cv. Chinese Spring</strain>
    </source>
</reference>